<sequence length="163" mass="17769">MTYTLLKRRVKGYAMVLSAVALLMSCSKHDDPQPDPDPPPPAKKGLSTKITVSVTGFVKKDHTAAFTFIGKAFDKPDDKTIWKVDGTVRPNEDSITIKDDQFTAEKTTYVVETNVPVASILLKVKGANNSKTQSFKIVWNGPTGGSYSLTPGMSVETESVYKP</sequence>
<dbReference type="Proteomes" id="UP000659124">
    <property type="component" value="Unassembled WGS sequence"/>
</dbReference>
<proteinExistence type="predicted"/>
<keyword evidence="3" id="KW-1185">Reference proteome</keyword>
<comment type="caution">
    <text evidence="2">The sequence shown here is derived from an EMBL/GenBank/DDBJ whole genome shotgun (WGS) entry which is preliminary data.</text>
</comment>
<evidence type="ECO:0000256" key="1">
    <source>
        <dbReference type="SAM" id="SignalP"/>
    </source>
</evidence>
<organism evidence="2 3">
    <name type="scientific">Chitinophaga qingshengii</name>
    <dbReference type="NCBI Taxonomy" id="1569794"/>
    <lineage>
        <taxon>Bacteria</taxon>
        <taxon>Pseudomonadati</taxon>
        <taxon>Bacteroidota</taxon>
        <taxon>Chitinophagia</taxon>
        <taxon>Chitinophagales</taxon>
        <taxon>Chitinophagaceae</taxon>
        <taxon>Chitinophaga</taxon>
    </lineage>
</organism>
<feature type="chain" id="PRO_5045716825" description="Lipoprotein" evidence="1">
    <location>
        <begin position="31"/>
        <end position="163"/>
    </location>
</feature>
<feature type="signal peptide" evidence="1">
    <location>
        <begin position="1"/>
        <end position="30"/>
    </location>
</feature>
<dbReference type="EMBL" id="JACVFC010000003">
    <property type="protein sequence ID" value="MBC9932903.1"/>
    <property type="molecule type" value="Genomic_DNA"/>
</dbReference>
<evidence type="ECO:0000313" key="2">
    <source>
        <dbReference type="EMBL" id="MBC9932903.1"/>
    </source>
</evidence>
<dbReference type="PROSITE" id="PS51257">
    <property type="entry name" value="PROKAR_LIPOPROTEIN"/>
    <property type="match status" value="1"/>
</dbReference>
<evidence type="ECO:0000313" key="3">
    <source>
        <dbReference type="Proteomes" id="UP000659124"/>
    </source>
</evidence>
<evidence type="ECO:0008006" key="4">
    <source>
        <dbReference type="Google" id="ProtNLM"/>
    </source>
</evidence>
<protein>
    <recommendedName>
        <fullName evidence="4">Lipoprotein</fullName>
    </recommendedName>
</protein>
<reference evidence="2 3" key="1">
    <citation type="submission" date="2020-09" db="EMBL/GenBank/DDBJ databases">
        <title>Genome sequences of type strains of Chitinophaga qingshengii and Chitinophaga varians.</title>
        <authorList>
            <person name="Kittiwongwattana C."/>
        </authorList>
    </citation>
    <scope>NUCLEOTIDE SEQUENCE [LARGE SCALE GENOMIC DNA]</scope>
    <source>
        <strain evidence="2 3">JCM 30026</strain>
    </source>
</reference>
<name>A0ABR7TR00_9BACT</name>
<gene>
    <name evidence="2" type="ORF">ICL07_21120</name>
</gene>
<dbReference type="RefSeq" id="WP_188090031.1">
    <property type="nucleotide sequence ID" value="NZ_JACVFC010000003.1"/>
</dbReference>
<accession>A0ABR7TR00</accession>
<keyword evidence="1" id="KW-0732">Signal</keyword>